<dbReference type="HOGENOM" id="CLU_014312_8_1_7"/>
<dbReference type="GO" id="GO:0016491">
    <property type="term" value="F:oxidoreductase activity"/>
    <property type="evidence" value="ECO:0007669"/>
    <property type="project" value="UniProtKB-KW"/>
</dbReference>
<keyword evidence="8" id="KW-1185">Reference proteome</keyword>
<sequence>MQDLRCEVLVMGGGAAAMRAAIAAHDSGAQVVIVSKQNPGYSGNSVIARSGHSAPFDAADAPRIFFEDVIKGGEDINHQPIVRALSEEGCERIEELVSWGVPFLTRNARIETQPSAGHRHPRGCYTVENTAKEVARPVRRQVDQRGIPILDHIMLHELLVDGGACLGAVGMNRSDGETCVVRAPATIIATGGGAEVYAQTTNVTGVTGDGLAMALRAGVDLVDMEFVQYYPVALRWPVTRLLASPTLFPLGAKLYNVHGDRFMANLPQGTENVTRDIRSRAIFREIAAGRGVDDDAVIMSLEGIEEDDFRRYAPDMAHIADMKQLDYRTAHFLVRAEAHFFCGGIRTDDFGATSLPGLYAIGESAGGCHGSNRLANNAFTECYVFGKRAGDHAAAHGQSNADGRTAPEALIQEHLSRLEQRTQHASGTCELKDVRRNLRQCLWDQVGVIRTADVLNQGLETIRSLSEAAGACLGDRPATMVKCLELDNLLLTSEAIALSALYREESRGTHYREDFPERNDADWLCNVLVRQRVDGSLEPRKAPVVTV</sequence>
<name>W4LX16_ENTF1</name>
<comment type="caution">
    <text evidence="7">The sequence shown here is derived from an EMBL/GenBank/DDBJ whole genome shotgun (WGS) entry which is preliminary data.</text>
</comment>
<dbReference type="Proteomes" id="UP000019141">
    <property type="component" value="Unassembled WGS sequence"/>
</dbReference>
<dbReference type="PIRSF" id="PIRSF000171">
    <property type="entry name" value="SDHA_APRA_LASPO"/>
    <property type="match status" value="1"/>
</dbReference>
<feature type="active site" description="Proton acceptor" evidence="4">
    <location>
        <position position="275"/>
    </location>
</feature>
<evidence type="ECO:0000259" key="6">
    <source>
        <dbReference type="Pfam" id="PF02910"/>
    </source>
</evidence>
<dbReference type="InterPro" id="IPR015939">
    <property type="entry name" value="Fum_Rdtase/Succ_DH_flav-like_C"/>
</dbReference>
<gene>
    <name evidence="7" type="ORF">ETSY1_03460</name>
</gene>
<evidence type="ECO:0000313" key="8">
    <source>
        <dbReference type="Proteomes" id="UP000019141"/>
    </source>
</evidence>
<dbReference type="EMBL" id="AZHW01000141">
    <property type="protein sequence ID" value="ETX02465.1"/>
    <property type="molecule type" value="Genomic_DNA"/>
</dbReference>
<dbReference type="InterPro" id="IPR003953">
    <property type="entry name" value="FAD-dep_OxRdtase_2_FAD-bd"/>
</dbReference>
<evidence type="ECO:0000313" key="7">
    <source>
        <dbReference type="EMBL" id="ETX02465.1"/>
    </source>
</evidence>
<dbReference type="Pfam" id="PF02910">
    <property type="entry name" value="Succ_DH_flav_C"/>
    <property type="match status" value="1"/>
</dbReference>
<feature type="domain" description="FAD-dependent oxidoreductase 2 FAD-binding" evidence="5">
    <location>
        <begin position="8"/>
        <end position="377"/>
    </location>
</feature>
<protein>
    <recommendedName>
        <fullName evidence="9">L-aspartate oxidase</fullName>
    </recommendedName>
</protein>
<feature type="domain" description="Fumarate reductase/succinate dehydrogenase flavoprotein-like C-terminal" evidence="6">
    <location>
        <begin position="435"/>
        <end position="536"/>
    </location>
</feature>
<dbReference type="Gene3D" id="3.50.50.60">
    <property type="entry name" value="FAD/NAD(P)-binding domain"/>
    <property type="match status" value="1"/>
</dbReference>
<evidence type="ECO:0008006" key="9">
    <source>
        <dbReference type="Google" id="ProtNLM"/>
    </source>
</evidence>
<evidence type="ECO:0000256" key="1">
    <source>
        <dbReference type="ARBA" id="ARBA00001974"/>
    </source>
</evidence>
<dbReference type="SUPFAM" id="SSF56425">
    <property type="entry name" value="Succinate dehydrogenase/fumarate reductase flavoprotein, catalytic domain"/>
    <property type="match status" value="1"/>
</dbReference>
<reference evidence="7 8" key="1">
    <citation type="journal article" date="2014" name="Nature">
        <title>An environmental bacterial taxon with a large and distinct metabolic repertoire.</title>
        <authorList>
            <person name="Wilson M.C."/>
            <person name="Mori T."/>
            <person name="Ruckert C."/>
            <person name="Uria A.R."/>
            <person name="Helf M.J."/>
            <person name="Takada K."/>
            <person name="Gernert C."/>
            <person name="Steffens U.A."/>
            <person name="Heycke N."/>
            <person name="Schmitt S."/>
            <person name="Rinke C."/>
            <person name="Helfrich E.J."/>
            <person name="Brachmann A.O."/>
            <person name="Gurgui C."/>
            <person name="Wakimoto T."/>
            <person name="Kracht M."/>
            <person name="Crusemann M."/>
            <person name="Hentschel U."/>
            <person name="Abe I."/>
            <person name="Matsunaga S."/>
            <person name="Kalinowski J."/>
            <person name="Takeyama H."/>
            <person name="Piel J."/>
        </authorList>
    </citation>
    <scope>NUCLEOTIDE SEQUENCE [LARGE SCALE GENOMIC DNA]</scope>
    <source>
        <strain evidence="8">TSY1</strain>
    </source>
</reference>
<dbReference type="InterPro" id="IPR030664">
    <property type="entry name" value="SdhA/FrdA/AprA"/>
</dbReference>
<dbReference type="PANTHER" id="PTHR11632:SF51">
    <property type="entry name" value="SUCCINATE DEHYDROGENASE [UBIQUINONE] FLAVOPROTEIN SUBUNIT, MITOCHONDRIAL"/>
    <property type="match status" value="1"/>
</dbReference>
<dbReference type="InterPro" id="IPR037099">
    <property type="entry name" value="Fum_R/Succ_DH_flav-like_C_sf"/>
</dbReference>
<dbReference type="InterPro" id="IPR027477">
    <property type="entry name" value="Succ_DH/fumarate_Rdtase_cat_sf"/>
</dbReference>
<dbReference type="SUPFAM" id="SSF46977">
    <property type="entry name" value="Succinate dehydrogenase/fumarate reductase flavoprotein C-terminal domain"/>
    <property type="match status" value="1"/>
</dbReference>
<dbReference type="PATRIC" id="fig|1429438.4.peg.846"/>
<dbReference type="InterPro" id="IPR036188">
    <property type="entry name" value="FAD/NAD-bd_sf"/>
</dbReference>
<dbReference type="Gene3D" id="3.90.700.10">
    <property type="entry name" value="Succinate dehydrogenase/fumarate reductase flavoprotein, catalytic domain"/>
    <property type="match status" value="1"/>
</dbReference>
<dbReference type="PRINTS" id="PR00368">
    <property type="entry name" value="FADPNR"/>
</dbReference>
<accession>W4LX16</accession>
<evidence type="ECO:0000256" key="3">
    <source>
        <dbReference type="ARBA" id="ARBA00023002"/>
    </source>
</evidence>
<dbReference type="Pfam" id="PF00890">
    <property type="entry name" value="FAD_binding_2"/>
    <property type="match status" value="1"/>
</dbReference>
<dbReference type="Gene3D" id="1.20.58.100">
    <property type="entry name" value="Fumarate reductase/succinate dehydrogenase flavoprotein-like, C-terminal domain"/>
    <property type="match status" value="1"/>
</dbReference>
<evidence type="ECO:0000256" key="4">
    <source>
        <dbReference type="PIRSR" id="PIRSR000171-1"/>
    </source>
</evidence>
<keyword evidence="2" id="KW-0285">Flavoprotein</keyword>
<dbReference type="PANTHER" id="PTHR11632">
    <property type="entry name" value="SUCCINATE DEHYDROGENASE 2 FLAVOPROTEIN SUBUNIT"/>
    <property type="match status" value="1"/>
</dbReference>
<proteinExistence type="predicted"/>
<evidence type="ECO:0000256" key="2">
    <source>
        <dbReference type="ARBA" id="ARBA00022630"/>
    </source>
</evidence>
<keyword evidence="3" id="KW-0560">Oxidoreductase</keyword>
<dbReference type="SUPFAM" id="SSF51905">
    <property type="entry name" value="FAD/NAD(P)-binding domain"/>
    <property type="match status" value="1"/>
</dbReference>
<comment type="cofactor">
    <cofactor evidence="1">
        <name>FAD</name>
        <dbReference type="ChEBI" id="CHEBI:57692"/>
    </cofactor>
</comment>
<evidence type="ECO:0000259" key="5">
    <source>
        <dbReference type="Pfam" id="PF00890"/>
    </source>
</evidence>
<organism evidence="7 8">
    <name type="scientific">Entotheonella factor</name>
    <dbReference type="NCBI Taxonomy" id="1429438"/>
    <lineage>
        <taxon>Bacteria</taxon>
        <taxon>Pseudomonadati</taxon>
        <taxon>Nitrospinota/Tectimicrobiota group</taxon>
        <taxon>Candidatus Tectimicrobiota</taxon>
        <taxon>Candidatus Entotheonellia</taxon>
        <taxon>Candidatus Entotheonellales</taxon>
        <taxon>Candidatus Entotheonellaceae</taxon>
        <taxon>Candidatus Entotheonella</taxon>
    </lineage>
</organism>
<dbReference type="AlphaFoldDB" id="W4LX16"/>